<keyword evidence="3" id="KW-0217">Developmental protein</keyword>
<evidence type="ECO:0000256" key="1">
    <source>
        <dbReference type="ARBA" id="ARBA00004245"/>
    </source>
</evidence>
<feature type="compositionally biased region" description="Basic and acidic residues" evidence="9">
    <location>
        <begin position="1425"/>
        <end position="1439"/>
    </location>
</feature>
<dbReference type="GO" id="GO:0005912">
    <property type="term" value="C:adherens junction"/>
    <property type="evidence" value="ECO:0007669"/>
    <property type="project" value="TreeGrafter"/>
</dbReference>
<comment type="similarity">
    <text evidence="2">Belongs to the shroom family.</text>
</comment>
<evidence type="ECO:0000313" key="13">
    <source>
        <dbReference type="RefSeq" id="XP_028993116.1"/>
    </source>
</evidence>
<keyword evidence="7" id="KW-0206">Cytoskeleton</keyword>
<feature type="compositionally biased region" description="Gly residues" evidence="9">
    <location>
        <begin position="1238"/>
        <end position="1247"/>
    </location>
</feature>
<evidence type="ECO:0000259" key="10">
    <source>
        <dbReference type="PROSITE" id="PS50106"/>
    </source>
</evidence>
<sequence>METVEQLVSFHHIQVQLSGGAPWGFTLKGGLEHGEPLIITKIEDGGKAALCKKLKVGDELININGSALYGSRQEALILIKGSYRILKLTVRRRSVPLIRPHSWHLAKLSELPLPPPPPPPSPPPPLAGPTATDSPPFPPPPPPSAMQLHPSPYTLPWHTSDTSDLSMQWAQLSRPYSSTDRSSSLGSMESLDTPTPATQPYSDSHNSPVDPTLFNNKRDSAYSSFSASSNTSDYTTVALRPGESCSMDNLLQSLGPACRGYPGGDASNLGGSSGEVLDEAQAILHKSRSLTRPRPKPVEVKERPSSCCYEKEPRGGDYEIIRNGRGLERKMNPPQPPTRKDSFRATRGRRNIANKRCSSAPVEISSVPSYCKESDSSLMVESGGQNGFPTPQDGDKVGNFKEDTLDLHYIQRHPKDRHVECDTGANIDHSSETASDELSDQVRTLLIPSPSCLTGPILAETSMEAQEQCQTQSKLKHSSTSLHRHSAPEKLLATQLQLLKFDNDSTSLEPYNQTSNLSGSSMSHSSQCSQSSYQQAKEYQEASQEPLHASSAKWGGSRCSTPGSVFFEEDANDTGERLEGAGVNGGRLSPVQIPHHWGRSVSVPGDSKGLSSQKTLSSDQIAEREFEPLSSAASMDTLLEEQRSVDRESIAGKNEQQVEAGSSLKKSNTSRNHRRNRRRSDRFATNLRNEIQRKKAQLQRSRGPGGLLCSGETVQEEEGPDLHEEGADPDLCTQESHTKAETPSSVCSNVGIAASVEKSSTSRESKHSFDQSQAQSTTYTQNNNLSKSVHVLDPGVPSFGVGIRVVEEPAPAGKARRWRWTPEHKLQPETEPERRCPAPDDKVLGVTGSRHGVCAFTSTSSYSRSSSSSRKDECDILPFADRMKFFEQTSRGMSGPNISSLPSHKQKKPPNPPEHEGELGVHSTQRRYSYQGGLQQESGQFSNSMEARRQSVSTSRERLNEKAREQAREREEWEESLRERERRQEKERQARELEAERMRLLEIQREREREEQVRRWEMERARELELERDKEMEMVREKERLKKEREKEFEKELERRKEELTQLVSHQEFHSTDRHQEFQHKDNFHSFQPRPQVFSHSQAQNQVPRSAFHPVSVTSRPPENQQPLHQGYAVRSYTPTETFPARQQDTTKLNRKYSLTERDWRQEHSSQHQHHRAQWGLGQTDSSSSSSGGRGGPAPAPAPLSHRGRAMSENDLRYVSSQRWSPSVSTATSQTLNELEEGVGGVGGGEAAIGARPDKKRTPPPPRPPPPKWEQFHRRRASHHTLFATPSPSSAASHPQGRYVTHSSSFIPQPEASRQRSYSLPPERQEAPEGCPRCSCSQTHAQERAIAHNLPAHNQAQLQEHHPFYHNHYNQNPAHVQQQPVTAAPPSPRFSRRSFRPVTPTQREELLFLPPPPAESSLSVTDVSHSPEQERAQERDKQHHNVRPGAEWQRAPSPIMHSSTPHLPAADSGDAGGALPSRSYFAIDCEQQQLMDRGFQSVEQHKSQEAGTESETTLSASPAHSLEADLDVPMETDIDDFQEEDLPVKEEAITSELPCFALPVTVLETDMDAVPESEASSSGRTREDSSSVEEELEAAESGRERLSLEELFPHGGEGESGPDGWRGAYTAMEPSTDSLDRRSGASSSCSSYYSTSAGKAQLLSQMKDLADTREKDEDDELTYKKQLMESLRKKLGVLREAQRGLQEDIRANAQLGEEVEGMVVSVCKPNEVDKFRMFIGDLDKVVSLLLSLSGRLLRVEATLDALDPETEQDERLPLQEKKRQLMRQLSEAQDLKDHVDRREQAVSRVLGRCLSPEHHRDYSHFVKMKAALLVEQRQLEDKIRLGEEQLRGLRESLGLGLGIGMGMSLGYGHY</sequence>
<gene>
    <name evidence="13 14 15" type="primary">shroom4</name>
</gene>
<feature type="region of interest" description="Disordered" evidence="9">
    <location>
        <begin position="935"/>
        <end position="990"/>
    </location>
</feature>
<evidence type="ECO:0000313" key="12">
    <source>
        <dbReference type="Proteomes" id="UP000515150"/>
    </source>
</evidence>
<dbReference type="PROSITE" id="PS50106">
    <property type="entry name" value="PDZ"/>
    <property type="match status" value="1"/>
</dbReference>
<dbReference type="CTD" id="57477"/>
<accession>A0A6P7LGF5</accession>
<dbReference type="InterPro" id="IPR001478">
    <property type="entry name" value="PDZ"/>
</dbReference>
<feature type="compositionally biased region" description="Polar residues" evidence="9">
    <location>
        <begin position="1112"/>
        <end position="1124"/>
    </location>
</feature>
<feature type="compositionally biased region" description="Low complexity" evidence="9">
    <location>
        <begin position="515"/>
        <end position="535"/>
    </location>
</feature>
<proteinExistence type="inferred from homology"/>
<evidence type="ECO:0000256" key="7">
    <source>
        <dbReference type="ARBA" id="ARBA00023212"/>
    </source>
</evidence>
<reference evidence="13 14" key="1">
    <citation type="submission" date="2025-04" db="UniProtKB">
        <authorList>
            <consortium name="RefSeq"/>
        </authorList>
    </citation>
    <scope>IDENTIFICATION</scope>
</reference>
<keyword evidence="5" id="KW-0597">Phosphoprotein</keyword>
<feature type="compositionally biased region" description="Basic and acidic residues" evidence="9">
    <location>
        <begin position="955"/>
        <end position="990"/>
    </location>
</feature>
<keyword evidence="12" id="KW-1185">Reference proteome</keyword>
<dbReference type="SUPFAM" id="SSF50156">
    <property type="entry name" value="PDZ domain-like"/>
    <property type="match status" value="1"/>
</dbReference>
<dbReference type="GO" id="GO:0016324">
    <property type="term" value="C:apical plasma membrane"/>
    <property type="evidence" value="ECO:0007669"/>
    <property type="project" value="TreeGrafter"/>
</dbReference>
<feature type="compositionally biased region" description="Basic and acidic residues" evidence="9">
    <location>
        <begin position="1068"/>
        <end position="1084"/>
    </location>
</feature>
<feature type="domain" description="PDZ" evidence="10">
    <location>
        <begin position="12"/>
        <end position="94"/>
    </location>
</feature>
<dbReference type="OrthoDB" id="10063560at2759"/>
<dbReference type="GO" id="GO:0030864">
    <property type="term" value="C:cortical actin cytoskeleton"/>
    <property type="evidence" value="ECO:0007669"/>
    <property type="project" value="TreeGrafter"/>
</dbReference>
<keyword evidence="4" id="KW-0963">Cytoplasm</keyword>
<name>A0A6P7LGF5_BETSP</name>
<organism evidence="12 15">
    <name type="scientific">Betta splendens</name>
    <name type="common">Siamese fighting fish</name>
    <dbReference type="NCBI Taxonomy" id="158456"/>
    <lineage>
        <taxon>Eukaryota</taxon>
        <taxon>Metazoa</taxon>
        <taxon>Chordata</taxon>
        <taxon>Craniata</taxon>
        <taxon>Vertebrata</taxon>
        <taxon>Euteleostomi</taxon>
        <taxon>Actinopterygii</taxon>
        <taxon>Neopterygii</taxon>
        <taxon>Teleostei</taxon>
        <taxon>Neoteleostei</taxon>
        <taxon>Acanthomorphata</taxon>
        <taxon>Anabantaria</taxon>
        <taxon>Anabantiformes</taxon>
        <taxon>Anabantoidei</taxon>
        <taxon>Osphronemidae</taxon>
        <taxon>Betta</taxon>
    </lineage>
</organism>
<dbReference type="SMART" id="SM00228">
    <property type="entry name" value="PDZ"/>
    <property type="match status" value="1"/>
</dbReference>
<feature type="compositionally biased region" description="Basic residues" evidence="9">
    <location>
        <begin position="671"/>
        <end position="680"/>
    </location>
</feature>
<evidence type="ECO:0000256" key="5">
    <source>
        <dbReference type="ARBA" id="ARBA00022553"/>
    </source>
</evidence>
<feature type="region of interest" description="Disordered" evidence="9">
    <location>
        <begin position="1569"/>
        <end position="1643"/>
    </location>
</feature>
<feature type="compositionally biased region" description="Basic and acidic residues" evidence="9">
    <location>
        <begin position="1596"/>
        <end position="1608"/>
    </location>
</feature>
<feature type="compositionally biased region" description="Polar residues" evidence="9">
    <location>
        <begin position="1094"/>
        <end position="1104"/>
    </location>
</feature>
<dbReference type="PANTHER" id="PTHR15012">
    <property type="entry name" value="APICAL PROTEIN/SHROOM-RELATED"/>
    <property type="match status" value="1"/>
</dbReference>
<dbReference type="GO" id="GO:0051015">
    <property type="term" value="F:actin filament binding"/>
    <property type="evidence" value="ECO:0007669"/>
    <property type="project" value="InterPro"/>
</dbReference>
<dbReference type="Pfam" id="PF00595">
    <property type="entry name" value="PDZ"/>
    <property type="match status" value="1"/>
</dbReference>
<feature type="region of interest" description="Disordered" evidence="9">
    <location>
        <begin position="289"/>
        <end position="309"/>
    </location>
</feature>
<feature type="domain" description="ASD2" evidence="11">
    <location>
        <begin position="1574"/>
        <end position="1854"/>
    </location>
</feature>
<dbReference type="InterPro" id="IPR027685">
    <property type="entry name" value="Shroom_fam"/>
</dbReference>
<evidence type="ECO:0000259" key="11">
    <source>
        <dbReference type="PROSITE" id="PS51307"/>
    </source>
</evidence>
<feature type="compositionally biased region" description="Pro residues" evidence="9">
    <location>
        <begin position="135"/>
        <end position="144"/>
    </location>
</feature>
<dbReference type="RefSeq" id="XP_028993133.1">
    <property type="nucleotide sequence ID" value="XM_029137300.3"/>
</dbReference>
<feature type="compositionally biased region" description="Polar residues" evidence="9">
    <location>
        <begin position="1215"/>
        <end position="1233"/>
    </location>
</feature>
<feature type="compositionally biased region" description="Polar residues" evidence="9">
    <location>
        <begin position="770"/>
        <end position="780"/>
    </location>
</feature>
<evidence type="ECO:0000256" key="6">
    <source>
        <dbReference type="ARBA" id="ARBA00023203"/>
    </source>
</evidence>
<dbReference type="FunFam" id="2.30.42.10:FF:000100">
    <property type="entry name" value="Shroom family member 2"/>
    <property type="match status" value="1"/>
</dbReference>
<keyword evidence="6" id="KW-0009">Actin-binding</keyword>
<dbReference type="PANTHER" id="PTHR15012:SF35">
    <property type="entry name" value="PROTEIN SHROOM4"/>
    <property type="match status" value="1"/>
</dbReference>
<evidence type="ECO:0000313" key="14">
    <source>
        <dbReference type="RefSeq" id="XP_028993125.1"/>
    </source>
</evidence>
<dbReference type="Gene3D" id="2.30.42.10">
    <property type="match status" value="1"/>
</dbReference>
<dbReference type="Gene3D" id="6.10.250.3120">
    <property type="match status" value="1"/>
</dbReference>
<feature type="region of interest" description="Disordered" evidence="9">
    <location>
        <begin position="377"/>
        <end position="399"/>
    </location>
</feature>
<dbReference type="GeneID" id="114847476"/>
<evidence type="ECO:0000256" key="3">
    <source>
        <dbReference type="ARBA" id="ARBA00022473"/>
    </source>
</evidence>
<evidence type="ECO:0000256" key="4">
    <source>
        <dbReference type="ARBA" id="ARBA00022490"/>
    </source>
</evidence>
<feature type="compositionally biased region" description="Polar residues" evidence="9">
    <location>
        <begin position="609"/>
        <end position="620"/>
    </location>
</feature>
<protein>
    <submittedName>
        <fullName evidence="13 14">Protein Shroom4 isoform X1</fullName>
    </submittedName>
</protein>
<feature type="compositionally biased region" description="Basic and acidic residues" evidence="9">
    <location>
        <begin position="296"/>
        <end position="309"/>
    </location>
</feature>
<feature type="region of interest" description="Disordered" evidence="9">
    <location>
        <begin position="758"/>
        <end position="780"/>
    </location>
</feature>
<comment type="subcellular location">
    <subcellularLocation>
        <location evidence="1">Cytoplasm</location>
        <location evidence="1">Cytoskeleton</location>
    </subcellularLocation>
</comment>
<dbReference type="GO" id="GO:0043296">
    <property type="term" value="C:apical junction complex"/>
    <property type="evidence" value="ECO:0007669"/>
    <property type="project" value="TreeGrafter"/>
</dbReference>
<feature type="compositionally biased region" description="Polar residues" evidence="9">
    <location>
        <begin position="1133"/>
        <end position="1147"/>
    </location>
</feature>
<dbReference type="KEGG" id="bspl:114847476"/>
<feature type="region of interest" description="Disordered" evidence="9">
    <location>
        <begin position="176"/>
        <end position="215"/>
    </location>
</feature>
<dbReference type="Proteomes" id="UP000515150">
    <property type="component" value="Chromosome 2"/>
</dbReference>
<dbReference type="CDD" id="cd06750">
    <property type="entry name" value="PDZ_shroom2_3_4-like"/>
    <property type="match status" value="1"/>
</dbReference>
<feature type="compositionally biased region" description="Polar residues" evidence="9">
    <location>
        <begin position="185"/>
        <end position="215"/>
    </location>
</feature>
<dbReference type="RefSeq" id="XP_028993116.1">
    <property type="nucleotide sequence ID" value="XM_029137283.2"/>
</dbReference>
<feature type="region of interest" description="Disordered" evidence="9">
    <location>
        <begin position="327"/>
        <end position="359"/>
    </location>
</feature>
<dbReference type="GO" id="GO:0007015">
    <property type="term" value="P:actin filament organization"/>
    <property type="evidence" value="ECO:0007669"/>
    <property type="project" value="TreeGrafter"/>
</dbReference>
<evidence type="ECO:0000313" key="15">
    <source>
        <dbReference type="RefSeq" id="XP_028993133.1"/>
    </source>
</evidence>
<dbReference type="InterPro" id="IPR036034">
    <property type="entry name" value="PDZ_sf"/>
</dbReference>
<feature type="region of interest" description="Disordered" evidence="9">
    <location>
        <begin position="1068"/>
        <end position="1335"/>
    </location>
</feature>
<dbReference type="PROSITE" id="PS51307">
    <property type="entry name" value="ASD2"/>
    <property type="match status" value="1"/>
</dbReference>
<feature type="region of interest" description="Disordered" evidence="9">
    <location>
        <begin position="576"/>
        <end position="621"/>
    </location>
</feature>
<feature type="region of interest" description="Disordered" evidence="9">
    <location>
        <begin position="890"/>
        <end position="921"/>
    </location>
</feature>
<feature type="region of interest" description="Disordered" evidence="9">
    <location>
        <begin position="114"/>
        <end position="157"/>
    </location>
</feature>
<feature type="region of interest" description="Disordered" evidence="9">
    <location>
        <begin position="1376"/>
        <end position="1472"/>
    </location>
</feature>
<feature type="compositionally biased region" description="Polar residues" evidence="9">
    <location>
        <begin position="1505"/>
        <end position="1518"/>
    </location>
</feature>
<feature type="region of interest" description="Disordered" evidence="9">
    <location>
        <begin position="510"/>
        <end position="557"/>
    </location>
</feature>
<feature type="coiled-coil region" evidence="8">
    <location>
        <begin position="1655"/>
        <end position="1704"/>
    </location>
</feature>
<feature type="region of interest" description="Disordered" evidence="9">
    <location>
        <begin position="1496"/>
        <end position="1520"/>
    </location>
</feature>
<dbReference type="Pfam" id="PF08687">
    <property type="entry name" value="ASD2"/>
    <property type="match status" value="1"/>
</dbReference>
<feature type="compositionally biased region" description="Basic and acidic residues" evidence="9">
    <location>
        <begin position="760"/>
        <end position="769"/>
    </location>
</feature>
<feature type="compositionally biased region" description="Pro residues" evidence="9">
    <location>
        <begin position="114"/>
        <end position="127"/>
    </location>
</feature>
<evidence type="ECO:0000256" key="9">
    <source>
        <dbReference type="SAM" id="MobiDB-lite"/>
    </source>
</evidence>
<feature type="compositionally biased region" description="Polar residues" evidence="9">
    <location>
        <begin position="654"/>
        <end position="666"/>
    </location>
</feature>
<evidence type="ECO:0000256" key="8">
    <source>
        <dbReference type="SAM" id="Coils"/>
    </source>
</evidence>
<feature type="region of interest" description="Disordered" evidence="9">
    <location>
        <begin position="644"/>
        <end position="746"/>
    </location>
</feature>
<feature type="compositionally biased region" description="Polar residues" evidence="9">
    <location>
        <begin position="935"/>
        <end position="954"/>
    </location>
</feature>
<keyword evidence="8" id="KW-0175">Coiled coil</keyword>
<dbReference type="RefSeq" id="XP_028993125.1">
    <property type="nucleotide sequence ID" value="XM_029137292.2"/>
</dbReference>
<feature type="compositionally biased region" description="Pro residues" evidence="9">
    <location>
        <begin position="1259"/>
        <end position="1268"/>
    </location>
</feature>
<evidence type="ECO:0000256" key="2">
    <source>
        <dbReference type="ARBA" id="ARBA00006469"/>
    </source>
</evidence>
<dbReference type="InterPro" id="IPR014799">
    <property type="entry name" value="ASD2_dom"/>
</dbReference>
<feature type="compositionally biased region" description="Basic and acidic residues" evidence="9">
    <location>
        <begin position="1154"/>
        <end position="1166"/>
    </location>
</feature>
<feature type="compositionally biased region" description="Polar residues" evidence="9">
    <location>
        <begin position="890"/>
        <end position="903"/>
    </location>
</feature>